<feature type="region of interest" description="Disordered" evidence="10">
    <location>
        <begin position="1458"/>
        <end position="1483"/>
    </location>
</feature>
<feature type="region of interest" description="Disordered" evidence="10">
    <location>
        <begin position="240"/>
        <end position="266"/>
    </location>
</feature>
<dbReference type="EMBL" id="CP012524">
    <property type="protein sequence ID" value="ALC40649.1"/>
    <property type="molecule type" value="Genomic_DNA"/>
</dbReference>
<dbReference type="SMART" id="SM00409">
    <property type="entry name" value="IG"/>
    <property type="match status" value="9"/>
</dbReference>
<dbReference type="FunFam" id="2.60.40.10:FF:000405">
    <property type="entry name" value="nephrin isoform X1"/>
    <property type="match status" value="2"/>
</dbReference>
<evidence type="ECO:0000259" key="12">
    <source>
        <dbReference type="PROSITE" id="PS50835"/>
    </source>
</evidence>
<dbReference type="FunFam" id="2.60.40.10:FF:001273">
    <property type="entry name" value="Hibris, isoform B"/>
    <property type="match status" value="1"/>
</dbReference>
<feature type="region of interest" description="Disordered" evidence="10">
    <location>
        <begin position="1"/>
        <end position="56"/>
    </location>
</feature>
<name>A0A0M3QUH5_DROBS</name>
<dbReference type="STRING" id="30019.A0A0M3QUH5"/>
<feature type="domain" description="Ig-like" evidence="12">
    <location>
        <begin position="1078"/>
        <end position="1167"/>
    </location>
</feature>
<feature type="domain" description="Ig-like" evidence="12">
    <location>
        <begin position="190"/>
        <end position="294"/>
    </location>
</feature>
<dbReference type="Pfam" id="PF07679">
    <property type="entry name" value="I-set"/>
    <property type="match status" value="3"/>
</dbReference>
<dbReference type="SMART" id="SM00408">
    <property type="entry name" value="IGc2"/>
    <property type="match status" value="8"/>
</dbReference>
<feature type="compositionally biased region" description="Low complexity" evidence="10">
    <location>
        <begin position="1860"/>
        <end position="1869"/>
    </location>
</feature>
<keyword evidence="7" id="KW-1015">Disulfide bond</keyword>
<dbReference type="GO" id="GO:0003755">
    <property type="term" value="F:peptidyl-prolyl cis-trans isomerase activity"/>
    <property type="evidence" value="ECO:0007669"/>
    <property type="project" value="InterPro"/>
</dbReference>
<feature type="domain" description="Ig-like" evidence="12">
    <location>
        <begin position="1172"/>
        <end position="1259"/>
    </location>
</feature>
<evidence type="ECO:0000256" key="3">
    <source>
        <dbReference type="ARBA" id="ARBA00022729"/>
    </source>
</evidence>
<dbReference type="GO" id="GO:0030154">
    <property type="term" value="P:cell differentiation"/>
    <property type="evidence" value="ECO:0007669"/>
    <property type="project" value="UniProtKB-ARBA"/>
</dbReference>
<dbReference type="InterPro" id="IPR002130">
    <property type="entry name" value="Cyclophilin-type_PPIase_dom"/>
</dbReference>
<dbReference type="GO" id="GO:0050839">
    <property type="term" value="F:cell adhesion molecule binding"/>
    <property type="evidence" value="ECO:0007669"/>
    <property type="project" value="TreeGrafter"/>
</dbReference>
<dbReference type="PANTHER" id="PTHR11640:SF136">
    <property type="entry name" value="NEPHRIN"/>
    <property type="match status" value="1"/>
</dbReference>
<feature type="domain" description="Fibronectin type-III" evidence="13">
    <location>
        <begin position="1370"/>
        <end position="1462"/>
    </location>
</feature>
<evidence type="ECO:0000256" key="2">
    <source>
        <dbReference type="ARBA" id="ARBA00022692"/>
    </source>
</evidence>
<feature type="compositionally biased region" description="Basic and acidic residues" evidence="10">
    <location>
        <begin position="240"/>
        <end position="250"/>
    </location>
</feature>
<gene>
    <name evidence="14" type="ORF">Dbus_chr2Rg228</name>
</gene>
<feature type="domain" description="Ig-like" evidence="12">
    <location>
        <begin position="302"/>
        <end position="391"/>
    </location>
</feature>
<dbReference type="OrthoDB" id="10028801at2759"/>
<accession>A0A0M3QUH5</accession>
<feature type="domain" description="Ig-like" evidence="12">
    <location>
        <begin position="396"/>
        <end position="491"/>
    </location>
</feature>
<feature type="transmembrane region" description="Helical" evidence="11">
    <location>
        <begin position="1490"/>
        <end position="1513"/>
    </location>
</feature>
<dbReference type="FunFam" id="2.60.40.10:FF:002061">
    <property type="entry name" value="Uncharacterized protein, isoform B"/>
    <property type="match status" value="1"/>
</dbReference>
<evidence type="ECO:0000256" key="7">
    <source>
        <dbReference type="ARBA" id="ARBA00023157"/>
    </source>
</evidence>
<dbReference type="GO" id="GO:0098609">
    <property type="term" value="P:cell-cell adhesion"/>
    <property type="evidence" value="ECO:0007669"/>
    <property type="project" value="TreeGrafter"/>
</dbReference>
<feature type="compositionally biased region" description="Low complexity" evidence="10">
    <location>
        <begin position="38"/>
        <end position="49"/>
    </location>
</feature>
<dbReference type="Pfam" id="PF00160">
    <property type="entry name" value="Pro_isomerase"/>
    <property type="match status" value="1"/>
</dbReference>
<reference evidence="14 15" key="1">
    <citation type="submission" date="2015-08" db="EMBL/GenBank/DDBJ databases">
        <title>Ancestral chromatin configuration constrains chromatin evolution on differentiating sex chromosomes in Drosophila.</title>
        <authorList>
            <person name="Zhou Q."/>
            <person name="Bachtrog D."/>
        </authorList>
    </citation>
    <scope>NUCLEOTIDE SEQUENCE [LARGE SCALE GENOMIC DNA]</scope>
    <source>
        <tissue evidence="14">Whole larvae</tissue>
    </source>
</reference>
<dbReference type="GO" id="GO:0005886">
    <property type="term" value="C:plasma membrane"/>
    <property type="evidence" value="ECO:0007669"/>
    <property type="project" value="TreeGrafter"/>
</dbReference>
<dbReference type="SUPFAM" id="SSF48726">
    <property type="entry name" value="Immunoglobulin"/>
    <property type="match status" value="9"/>
</dbReference>
<evidence type="ECO:0000313" key="14">
    <source>
        <dbReference type="EMBL" id="ALC40649.1"/>
    </source>
</evidence>
<dbReference type="SMART" id="SM00060">
    <property type="entry name" value="FN3"/>
    <property type="match status" value="1"/>
</dbReference>
<evidence type="ECO:0000256" key="10">
    <source>
        <dbReference type="SAM" id="MobiDB-lite"/>
    </source>
</evidence>
<evidence type="ECO:0000256" key="8">
    <source>
        <dbReference type="ARBA" id="ARBA00023180"/>
    </source>
</evidence>
<keyword evidence="15" id="KW-1185">Reference proteome</keyword>
<keyword evidence="4" id="KW-0677">Repeat</keyword>
<dbReference type="PANTHER" id="PTHR11640">
    <property type="entry name" value="NEPHRIN"/>
    <property type="match status" value="1"/>
</dbReference>
<dbReference type="InterPro" id="IPR003961">
    <property type="entry name" value="FN3_dom"/>
</dbReference>
<evidence type="ECO:0000259" key="13">
    <source>
        <dbReference type="PROSITE" id="PS50853"/>
    </source>
</evidence>
<sequence length="1940" mass="213068">MALKLQTQAEDKVPQLQQQQQIHRKWQQHATKRRRHNSSNSNNNNNNCRQQRKQRQQQSHWIKHAQLLCFALLTLTLTLPLGSEAQQQKFRTVPHDMQVLEGSEAMMRCEVANVAGAVQWTKDGFALGFEAVIPGFPRYSVLGDRRQGVYNLRISNASINDDAEYQCQVGPARLNSAIRANAKLTVISPPSSIEIKGYSHNSKVEVRENQDLSLKCIVANAKPAAQIVWYRGNVEYKPDKRDDKVEESTPKRYTTSSSLKLKPGPDDDYTEYTCQAKHKALSPDMPMRNTVQLSVLYPPGPPYIEGYAPGETLRRGQTVELTCRSRGGNPPAQLIWYKNGSQIRMAYRTSGRLSENIYSFTAEAGDNKARFRCEASNVMSQTPLKTEVELSVLFAPSQVTVTGPTEARVGDVVPLTCSTAPSNPPAEIKWMVGGRQIHNATTKTTISPEGGWTTSSNFSTTVEPNKRSLVVICHGLNMQLTENVVSTHTINVLLSKTKKIVCSKNMEKVEFPSCVSSDELPLERLRCKLNEEEKTVRLLKRPKRANHVTKSQRTRSHKDQIRYEQWKEHRERVKTALCEVDTDPPGFQAARLTGVNALRDNAIAYMARTKANIQMLVELSRTMRTHGAINPFRDELPHVMSGIPAAIRDLEQLDRDNYDIGKRLLDVVSEVDTGIKGDDRQLNVDTRRQEPPPFVLPELALAKYKDFNIPIPSTDKERRQLFRPRIYFDAYLKDARPLGRIVVQLYTEAAPLVVLQLVRACLCNMHQKFRIRRLFPNLWLEVDLQLGANSPLQQPLEYDGKIIDHGEHSNVLSFSKSHLQGFQDNLCFSMSFKPLNVVNGQRVGFGRVIRGGKICDCLQSYGTKNGKLSRGVEFIGCDPPAPPLISGYMEGQIIPAGSVQKLLCVSSGGNPLASLIWYKNDKRINSIIRAADKSVSAEITILANVTDNQAQYRCEASNSATEIPLFESTTLSVHFAPETVKIRIEPEELRPGMEATVICDSSSSNPPAKLSWWKDGIAIEGINNTSKAGLWGGMVSTLEFRVNITQEMNGVVYTCQSANEALQRSVHEAISLNVLYRPKFVPPPSWTSVGLEGESLLVPLQANANPSSISYSWTKQGVAIPQEPGEHRIFAAGATLNFTKLHRDDAGSYVCVASNSQGKANINITVVVEYGAAIKSVSEHIIVNPGEDALLSCSVEGKPLLEEHVKWERVNYDMKVKTNTTFTNGTAYLHISNAQREDVGNFRCVADNHVANPTSRDVLLIVKFAPEIAKAPTLLRAASGTGEQGRLPCRAQGSPKPQFIWRQDKLELPINRTDKYEVEERKIDSLTYESTLKVAKVAPADYGGYECVARNDLGEDVQTVRLDITSPPETPLSLNILNVTHDTVTVAWTPGFDGGLKASYRVRYRMVDREQYKYVDGLPNSHKLTIGGLRMNTLYLFSVMSRNDLGNSNYLPDLARAQTKEAPPPSQPASSLGGGPPTTSQTPLGGTSGMLLVGVAAGISVVLLNVFVIGCCLHKRNEKRLKRGLELLPAELSEDSSNTSNLVIIGISLAAFGFLLVNAALVAWFIVHQRRKKVSETTNQPGKTATIEMYAPSSYNDTVTGETLSSVSEKSESYSNEGSQPEYIDEARKKAASTYLVENADMPPPRYQKDGTLPALYPNNMVNACTLPHPRHNNGHVVAAAVSRDDQMLISKGVYMPSPSPAPPPDGSYYNMNSDRYLSYPPMEYPGALDFGGAVPLPLTHLQPMPLTVTSLASNGGATLLGNGVGVGVGMSMGGGSGTLRRGILRGVVGVPPPDVTHHTNANGSPLQMLHDLHPVNLSASTLTTSTTLNGSMTTALPLATATLPRQPHGILKDPNRNKQQQQQQQQQQQLLNASLVGVPVSAPMGSLQILNLPATSMGLGSNLLMTTSATYDPATLSSFNASGGAGVPVAYTDADGHLV</sequence>
<dbReference type="FunFam" id="2.60.40.10:FF:000077">
    <property type="entry name" value="Kirre like nephrin family adhesion molecule 3"/>
    <property type="match status" value="1"/>
</dbReference>
<evidence type="ECO:0000256" key="5">
    <source>
        <dbReference type="ARBA" id="ARBA00022989"/>
    </source>
</evidence>
<dbReference type="FunFam" id="2.60.40.10:FF:000835">
    <property type="entry name" value="Hibris, isoform B"/>
    <property type="match status" value="1"/>
</dbReference>
<keyword evidence="9" id="KW-0393">Immunoglobulin domain</keyword>
<dbReference type="CDD" id="cd00063">
    <property type="entry name" value="FN3"/>
    <property type="match status" value="1"/>
</dbReference>
<dbReference type="GO" id="GO:0009653">
    <property type="term" value="P:anatomical structure morphogenesis"/>
    <property type="evidence" value="ECO:0007669"/>
    <property type="project" value="UniProtKB-ARBA"/>
</dbReference>
<dbReference type="FunFam" id="2.60.40.10:FF:001208">
    <property type="entry name" value="Hibris, isoform B"/>
    <property type="match status" value="1"/>
</dbReference>
<keyword evidence="2 11" id="KW-0812">Transmembrane</keyword>
<dbReference type="SUPFAM" id="SSF50891">
    <property type="entry name" value="Cyclophilin-like"/>
    <property type="match status" value="1"/>
</dbReference>
<feature type="compositionally biased region" description="Low complexity" evidence="10">
    <location>
        <begin position="1602"/>
        <end position="1617"/>
    </location>
</feature>
<feature type="domain" description="Ig-like" evidence="12">
    <location>
        <begin position="977"/>
        <end position="1071"/>
    </location>
</feature>
<dbReference type="InterPro" id="IPR003599">
    <property type="entry name" value="Ig_sub"/>
</dbReference>
<dbReference type="GO" id="GO:0005911">
    <property type="term" value="C:cell-cell junction"/>
    <property type="evidence" value="ECO:0007669"/>
    <property type="project" value="TreeGrafter"/>
</dbReference>
<keyword evidence="5 11" id="KW-1133">Transmembrane helix</keyword>
<keyword evidence="6 11" id="KW-0472">Membrane</keyword>
<comment type="subcellular location">
    <subcellularLocation>
        <location evidence="1">Membrane</location>
        <topology evidence="1">Single-pass type I membrane protein</topology>
    </subcellularLocation>
</comment>
<organism evidence="14 15">
    <name type="scientific">Drosophila busckii</name>
    <name type="common">Fruit fly</name>
    <dbReference type="NCBI Taxonomy" id="30019"/>
    <lineage>
        <taxon>Eukaryota</taxon>
        <taxon>Metazoa</taxon>
        <taxon>Ecdysozoa</taxon>
        <taxon>Arthropoda</taxon>
        <taxon>Hexapoda</taxon>
        <taxon>Insecta</taxon>
        <taxon>Pterygota</taxon>
        <taxon>Neoptera</taxon>
        <taxon>Endopterygota</taxon>
        <taxon>Diptera</taxon>
        <taxon>Brachycera</taxon>
        <taxon>Muscomorpha</taxon>
        <taxon>Ephydroidea</taxon>
        <taxon>Drosophilidae</taxon>
        <taxon>Drosophila</taxon>
    </lineage>
</organism>
<dbReference type="Gene3D" id="2.40.100.10">
    <property type="entry name" value="Cyclophilin-like"/>
    <property type="match status" value="1"/>
</dbReference>
<dbReference type="InterPro" id="IPR051275">
    <property type="entry name" value="Cell_adhesion_signaling"/>
</dbReference>
<dbReference type="InterPro" id="IPR036116">
    <property type="entry name" value="FN3_sf"/>
</dbReference>
<dbReference type="Pfam" id="PF13927">
    <property type="entry name" value="Ig_3"/>
    <property type="match status" value="2"/>
</dbReference>
<dbReference type="InterPro" id="IPR036179">
    <property type="entry name" value="Ig-like_dom_sf"/>
</dbReference>
<feature type="compositionally biased region" description="Basic residues" evidence="10">
    <location>
        <begin position="22"/>
        <end position="37"/>
    </location>
</feature>
<dbReference type="Pfam" id="PF08205">
    <property type="entry name" value="C2-set_2"/>
    <property type="match status" value="3"/>
</dbReference>
<keyword evidence="8" id="KW-0325">Glycoprotein</keyword>
<feature type="region of interest" description="Disordered" evidence="10">
    <location>
        <begin position="1846"/>
        <end position="1869"/>
    </location>
</feature>
<evidence type="ECO:0000256" key="1">
    <source>
        <dbReference type="ARBA" id="ARBA00004479"/>
    </source>
</evidence>
<feature type="transmembrane region" description="Helical" evidence="11">
    <location>
        <begin position="1542"/>
        <end position="1567"/>
    </location>
</feature>
<feature type="region of interest" description="Disordered" evidence="10">
    <location>
        <begin position="1599"/>
        <end position="1622"/>
    </location>
</feature>
<dbReference type="Proteomes" id="UP000494163">
    <property type="component" value="Chromosome 2R"/>
</dbReference>
<feature type="domain" description="Ig-like" evidence="12">
    <location>
        <begin position="80"/>
        <end position="185"/>
    </location>
</feature>
<dbReference type="InterPro" id="IPR013162">
    <property type="entry name" value="CD80_C2-set"/>
</dbReference>
<evidence type="ECO:0000256" key="11">
    <source>
        <dbReference type="SAM" id="Phobius"/>
    </source>
</evidence>
<dbReference type="InterPro" id="IPR013098">
    <property type="entry name" value="Ig_I-set"/>
</dbReference>
<evidence type="ECO:0000256" key="9">
    <source>
        <dbReference type="ARBA" id="ARBA00023319"/>
    </source>
</evidence>
<dbReference type="Gene3D" id="2.60.40.10">
    <property type="entry name" value="Immunoglobulins"/>
    <property type="match status" value="10"/>
</dbReference>
<keyword evidence="3" id="KW-0732">Signal</keyword>
<feature type="domain" description="Ig-like" evidence="12">
    <location>
        <begin position="883"/>
        <end position="972"/>
    </location>
</feature>
<dbReference type="InterPro" id="IPR013783">
    <property type="entry name" value="Ig-like_fold"/>
</dbReference>
<evidence type="ECO:0000256" key="6">
    <source>
        <dbReference type="ARBA" id="ARBA00023136"/>
    </source>
</evidence>
<dbReference type="CDD" id="cd00096">
    <property type="entry name" value="Ig"/>
    <property type="match status" value="2"/>
</dbReference>
<dbReference type="InterPro" id="IPR029000">
    <property type="entry name" value="Cyclophilin-like_dom_sf"/>
</dbReference>
<proteinExistence type="predicted"/>
<protein>
    <submittedName>
        <fullName evidence="14">CG30350</fullName>
    </submittedName>
</protein>
<dbReference type="PROSITE" id="PS50835">
    <property type="entry name" value="IG_LIKE"/>
    <property type="match status" value="9"/>
</dbReference>
<dbReference type="SUPFAM" id="SSF49265">
    <property type="entry name" value="Fibronectin type III"/>
    <property type="match status" value="1"/>
</dbReference>
<dbReference type="InterPro" id="IPR003598">
    <property type="entry name" value="Ig_sub2"/>
</dbReference>
<dbReference type="SMR" id="A0A0M3QUH5"/>
<dbReference type="OMA" id="IEGYSPG"/>
<evidence type="ECO:0000313" key="15">
    <source>
        <dbReference type="Proteomes" id="UP000494163"/>
    </source>
</evidence>
<evidence type="ECO:0000256" key="4">
    <source>
        <dbReference type="ARBA" id="ARBA00022737"/>
    </source>
</evidence>
<dbReference type="InterPro" id="IPR007110">
    <property type="entry name" value="Ig-like_dom"/>
</dbReference>
<dbReference type="FunFam" id="2.60.40.10:FF:000032">
    <property type="entry name" value="palladin isoform X1"/>
    <property type="match status" value="1"/>
</dbReference>
<dbReference type="PROSITE" id="PS50853">
    <property type="entry name" value="FN3"/>
    <property type="match status" value="1"/>
</dbReference>
<feature type="domain" description="Ig-like" evidence="12">
    <location>
        <begin position="1266"/>
        <end position="1365"/>
    </location>
</feature>
<dbReference type="Pfam" id="PF00041">
    <property type="entry name" value="fn3"/>
    <property type="match status" value="1"/>
</dbReference>